<evidence type="ECO:0000313" key="2">
    <source>
        <dbReference type="Proteomes" id="UP000292881"/>
    </source>
</evidence>
<dbReference type="PANTHER" id="PTHR36166:SF1">
    <property type="entry name" value="SRPBCC DOMAIN-CONTAINING PROTEIN"/>
    <property type="match status" value="1"/>
</dbReference>
<dbReference type="Pfam" id="PF10604">
    <property type="entry name" value="Polyketide_cyc2"/>
    <property type="match status" value="1"/>
</dbReference>
<dbReference type="OrthoDB" id="191189at2"/>
<organism evidence="1 2">
    <name type="scientific">Agromyces binzhouensis</name>
    <dbReference type="NCBI Taxonomy" id="1817495"/>
    <lineage>
        <taxon>Bacteria</taxon>
        <taxon>Bacillati</taxon>
        <taxon>Actinomycetota</taxon>
        <taxon>Actinomycetes</taxon>
        <taxon>Micrococcales</taxon>
        <taxon>Microbacteriaceae</taxon>
        <taxon>Agromyces</taxon>
    </lineage>
</organism>
<reference evidence="1 2" key="1">
    <citation type="submission" date="2019-01" db="EMBL/GenBank/DDBJ databases">
        <authorList>
            <person name="Li J."/>
        </authorList>
    </citation>
    <scope>NUCLEOTIDE SEQUENCE [LARGE SCALE GENOMIC DNA]</scope>
    <source>
        <strain evidence="1 2">CGMCC 4.7180</strain>
    </source>
</reference>
<dbReference type="Proteomes" id="UP000292881">
    <property type="component" value="Unassembled WGS sequence"/>
</dbReference>
<dbReference type="RefSeq" id="WP_129232899.1">
    <property type="nucleotide sequence ID" value="NZ_SDPL01000001.1"/>
</dbReference>
<sequence>MSTTITTTIDIAADPDTVWTVLTDFASYSEWNPFMSRVEGTPEVGSRLVVRLTPAGGRGMTFKPTVLVATPGRELRWLGKLGLGGLFDGEHFFVLERGADGGTRMTHGEKFSGILVSLMRGATKDADDGFDAFNRALKHRAEKVVAR</sequence>
<accession>A0A4Q2JWW9</accession>
<name>A0A4Q2JWW9_9MICO</name>
<gene>
    <name evidence="1" type="ORF">ESO86_00275</name>
</gene>
<dbReference type="PANTHER" id="PTHR36166">
    <property type="entry name" value="CHROMOSOME 9, WHOLE GENOME SHOTGUN SEQUENCE"/>
    <property type="match status" value="1"/>
</dbReference>
<dbReference type="CDD" id="cd07822">
    <property type="entry name" value="SRPBCC_4"/>
    <property type="match status" value="1"/>
</dbReference>
<dbReference type="InterPro" id="IPR023393">
    <property type="entry name" value="START-like_dom_sf"/>
</dbReference>
<dbReference type="InterPro" id="IPR019587">
    <property type="entry name" value="Polyketide_cyclase/dehydratase"/>
</dbReference>
<dbReference type="AlphaFoldDB" id="A0A4Q2JWW9"/>
<evidence type="ECO:0000313" key="1">
    <source>
        <dbReference type="EMBL" id="RXZ51924.1"/>
    </source>
</evidence>
<dbReference type="EMBL" id="SDPL01000001">
    <property type="protein sequence ID" value="RXZ51924.1"/>
    <property type="molecule type" value="Genomic_DNA"/>
</dbReference>
<keyword evidence="2" id="KW-1185">Reference proteome</keyword>
<dbReference type="Gene3D" id="3.30.530.20">
    <property type="match status" value="1"/>
</dbReference>
<comment type="caution">
    <text evidence="1">The sequence shown here is derived from an EMBL/GenBank/DDBJ whole genome shotgun (WGS) entry which is preliminary data.</text>
</comment>
<proteinExistence type="predicted"/>
<dbReference type="SUPFAM" id="SSF55961">
    <property type="entry name" value="Bet v1-like"/>
    <property type="match status" value="1"/>
</dbReference>
<protein>
    <submittedName>
        <fullName evidence="1">SRPBCC domain-containing protein</fullName>
    </submittedName>
</protein>